<reference evidence="5 6" key="1">
    <citation type="submission" date="2020-03" db="EMBL/GenBank/DDBJ databases">
        <title>Genomic analysis of Bacteroides faecium CBA7301.</title>
        <authorList>
            <person name="Kim J."/>
            <person name="Roh S.W."/>
        </authorList>
    </citation>
    <scope>NUCLEOTIDE SEQUENCE [LARGE SCALE GENOMIC DNA]</scope>
    <source>
        <strain evidence="5 6">CBA7301</strain>
    </source>
</reference>
<name>A0A6H0KW06_9BACE</name>
<evidence type="ECO:0000313" key="5">
    <source>
        <dbReference type="EMBL" id="QIU97492.1"/>
    </source>
</evidence>
<gene>
    <name evidence="5" type="ORF">BacF7301_12015</name>
</gene>
<dbReference type="InterPro" id="IPR002123">
    <property type="entry name" value="Plipid/glycerol_acylTrfase"/>
</dbReference>
<dbReference type="CDD" id="cd07989">
    <property type="entry name" value="LPLAT_AGPAT-like"/>
    <property type="match status" value="1"/>
</dbReference>
<dbReference type="AlphaFoldDB" id="A0A6H0KW06"/>
<dbReference type="PANTHER" id="PTHR10434">
    <property type="entry name" value="1-ACYL-SN-GLYCEROL-3-PHOSPHATE ACYLTRANSFERASE"/>
    <property type="match status" value="1"/>
</dbReference>
<protein>
    <submittedName>
        <fullName evidence="5">1-acyl-sn-glycerol-3-phosphate acyltransferase</fullName>
    </submittedName>
</protein>
<dbReference type="KEGG" id="bfc:BacF7301_12015"/>
<dbReference type="Proteomes" id="UP000501780">
    <property type="component" value="Chromosome"/>
</dbReference>
<dbReference type="PANTHER" id="PTHR10434:SF11">
    <property type="entry name" value="1-ACYL-SN-GLYCEROL-3-PHOSPHATE ACYLTRANSFERASE"/>
    <property type="match status" value="1"/>
</dbReference>
<evidence type="ECO:0000259" key="4">
    <source>
        <dbReference type="SMART" id="SM00563"/>
    </source>
</evidence>
<dbReference type="EMBL" id="CP050831">
    <property type="protein sequence ID" value="QIU97492.1"/>
    <property type="molecule type" value="Genomic_DNA"/>
</dbReference>
<keyword evidence="6" id="KW-1185">Reference proteome</keyword>
<feature type="domain" description="Phospholipid/glycerol acyltransferase" evidence="4">
    <location>
        <begin position="38"/>
        <end position="160"/>
    </location>
</feature>
<dbReference type="SUPFAM" id="SSF69593">
    <property type="entry name" value="Glycerol-3-phosphate (1)-acyltransferase"/>
    <property type="match status" value="1"/>
</dbReference>
<evidence type="ECO:0000256" key="2">
    <source>
        <dbReference type="ARBA" id="ARBA00022679"/>
    </source>
</evidence>
<accession>A0A6H0KW06</accession>
<evidence type="ECO:0000256" key="3">
    <source>
        <dbReference type="ARBA" id="ARBA00023315"/>
    </source>
</evidence>
<proteinExistence type="predicted"/>
<comment type="pathway">
    <text evidence="1">Lipid metabolism.</text>
</comment>
<keyword evidence="3 5" id="KW-0012">Acyltransferase</keyword>
<evidence type="ECO:0000313" key="6">
    <source>
        <dbReference type="Proteomes" id="UP000501780"/>
    </source>
</evidence>
<dbReference type="GO" id="GO:0006654">
    <property type="term" value="P:phosphatidic acid biosynthetic process"/>
    <property type="evidence" value="ECO:0007669"/>
    <property type="project" value="TreeGrafter"/>
</dbReference>
<dbReference type="Pfam" id="PF01553">
    <property type="entry name" value="Acyltransferase"/>
    <property type="match status" value="1"/>
</dbReference>
<keyword evidence="2 5" id="KW-0808">Transferase</keyword>
<sequence>MQSAVMQIIYKGICHWFLKLIVGVQFTDCRFLRKEKQFIILANHNSHLDTLSLLSSLPGNLLWKVKPVAAEDYFGRTRFQASMSNYFINTLLIRRKGEKDSEHDPIRKMLEAIDAGYSLILFPEGTRGKPEQMGKIKSGIARILSLRPELKYVPVFMTGMGRSLPKGELLLLPYKASIHYGTPALIKSTDTQEILNQVTEDFEEMKEKYQVIIEEDEE</sequence>
<organism evidence="5 6">
    <name type="scientific">Bacteroides faecium</name>
    <dbReference type="NCBI Taxonomy" id="2715212"/>
    <lineage>
        <taxon>Bacteria</taxon>
        <taxon>Pseudomonadati</taxon>
        <taxon>Bacteroidota</taxon>
        <taxon>Bacteroidia</taxon>
        <taxon>Bacteroidales</taxon>
        <taxon>Bacteroidaceae</taxon>
        <taxon>Bacteroides</taxon>
    </lineage>
</organism>
<evidence type="ECO:0000256" key="1">
    <source>
        <dbReference type="ARBA" id="ARBA00005189"/>
    </source>
</evidence>
<dbReference type="SMART" id="SM00563">
    <property type="entry name" value="PlsC"/>
    <property type="match status" value="1"/>
</dbReference>
<dbReference type="GO" id="GO:0003841">
    <property type="term" value="F:1-acylglycerol-3-phosphate O-acyltransferase activity"/>
    <property type="evidence" value="ECO:0007669"/>
    <property type="project" value="TreeGrafter"/>
</dbReference>